<proteinExistence type="predicted"/>
<dbReference type="GO" id="GO:0005886">
    <property type="term" value="C:plasma membrane"/>
    <property type="evidence" value="ECO:0007669"/>
    <property type="project" value="UniProtKB-SubCell"/>
</dbReference>
<comment type="subcellular location">
    <subcellularLocation>
        <location evidence="1">Cell membrane</location>
        <topology evidence="1">Multi-pass membrane protein</topology>
    </subcellularLocation>
</comment>
<keyword evidence="4 6" id="KW-1133">Transmembrane helix</keyword>
<accession>A0A8D8NB32</accession>
<evidence type="ECO:0000313" key="7">
    <source>
        <dbReference type="EMBL" id="CAG6558639.1"/>
    </source>
</evidence>
<protein>
    <submittedName>
        <fullName evidence="7">Gustatory receptor for sugar taste 43a</fullName>
    </submittedName>
</protein>
<dbReference type="Pfam" id="PF08395">
    <property type="entry name" value="7tm_7"/>
    <property type="match status" value="1"/>
</dbReference>
<feature type="transmembrane region" description="Helical" evidence="6">
    <location>
        <begin position="120"/>
        <end position="149"/>
    </location>
</feature>
<dbReference type="AlphaFoldDB" id="A0A8D8NB32"/>
<reference evidence="7" key="1">
    <citation type="submission" date="2021-05" db="EMBL/GenBank/DDBJ databases">
        <authorList>
            <person name="Alioto T."/>
            <person name="Alioto T."/>
            <person name="Gomez Garrido J."/>
        </authorList>
    </citation>
    <scope>NUCLEOTIDE SEQUENCE</scope>
</reference>
<evidence type="ECO:0000256" key="3">
    <source>
        <dbReference type="ARBA" id="ARBA00022692"/>
    </source>
</evidence>
<dbReference type="EMBL" id="HBUE01260053">
    <property type="protein sequence ID" value="CAG6558636.1"/>
    <property type="molecule type" value="Transcribed_RNA"/>
</dbReference>
<feature type="transmembrane region" description="Helical" evidence="6">
    <location>
        <begin position="20"/>
        <end position="39"/>
    </location>
</feature>
<evidence type="ECO:0000256" key="1">
    <source>
        <dbReference type="ARBA" id="ARBA00004651"/>
    </source>
</evidence>
<evidence type="ECO:0000256" key="2">
    <source>
        <dbReference type="ARBA" id="ARBA00022475"/>
    </source>
</evidence>
<keyword evidence="7" id="KW-0675">Receptor</keyword>
<keyword evidence="3 6" id="KW-0812">Transmembrane</keyword>
<dbReference type="EMBL" id="HBUE01260057">
    <property type="protein sequence ID" value="CAG6558639.1"/>
    <property type="molecule type" value="Transcribed_RNA"/>
</dbReference>
<feature type="transmembrane region" description="Helical" evidence="6">
    <location>
        <begin position="161"/>
        <end position="179"/>
    </location>
</feature>
<name>A0A8D8NB32_CULPI</name>
<sequence length="223" mass="25246">MKKENQDSDANVLGYCPFYALYYILMMFHVLFAQSALGISNRFRRLNVALYQVFPEFNKTPIIEITSVSSTNNVSEKLDNAVEKIRGITTVSHVVHPQPLLTPDRVIENMAYIHASLSTGVILVSNTFGVALLAVLGSCLLHLVATSYFLMVELVGDKDAVFSWIQALWLFIHIFRFLLTVEPCHITNVESRRTMAIVCNLMRTCQESVAKERVRITNVTESW</sequence>
<keyword evidence="5 6" id="KW-0472">Membrane</keyword>
<evidence type="ECO:0000256" key="5">
    <source>
        <dbReference type="ARBA" id="ARBA00023136"/>
    </source>
</evidence>
<organism evidence="7">
    <name type="scientific">Culex pipiens</name>
    <name type="common">House mosquito</name>
    <dbReference type="NCBI Taxonomy" id="7175"/>
    <lineage>
        <taxon>Eukaryota</taxon>
        <taxon>Metazoa</taxon>
        <taxon>Ecdysozoa</taxon>
        <taxon>Arthropoda</taxon>
        <taxon>Hexapoda</taxon>
        <taxon>Insecta</taxon>
        <taxon>Pterygota</taxon>
        <taxon>Neoptera</taxon>
        <taxon>Endopterygota</taxon>
        <taxon>Diptera</taxon>
        <taxon>Nematocera</taxon>
        <taxon>Culicoidea</taxon>
        <taxon>Culicidae</taxon>
        <taxon>Culicinae</taxon>
        <taxon>Culicini</taxon>
        <taxon>Culex</taxon>
        <taxon>Culex</taxon>
    </lineage>
</organism>
<dbReference type="EMBL" id="HBUE01154991">
    <property type="protein sequence ID" value="CAG6507301.1"/>
    <property type="molecule type" value="Transcribed_RNA"/>
</dbReference>
<keyword evidence="2" id="KW-1003">Cell membrane</keyword>
<dbReference type="EMBL" id="HBUE01154995">
    <property type="protein sequence ID" value="CAG6507304.1"/>
    <property type="molecule type" value="Transcribed_RNA"/>
</dbReference>
<evidence type="ECO:0000256" key="6">
    <source>
        <dbReference type="SAM" id="Phobius"/>
    </source>
</evidence>
<dbReference type="GO" id="GO:0050909">
    <property type="term" value="P:sensory perception of taste"/>
    <property type="evidence" value="ECO:0007669"/>
    <property type="project" value="InterPro"/>
</dbReference>
<dbReference type="InterPro" id="IPR013604">
    <property type="entry name" value="7TM_chemorcpt"/>
</dbReference>
<evidence type="ECO:0000256" key="4">
    <source>
        <dbReference type="ARBA" id="ARBA00022989"/>
    </source>
</evidence>